<feature type="compositionally biased region" description="Pro residues" evidence="1">
    <location>
        <begin position="121"/>
        <end position="133"/>
    </location>
</feature>
<sequence>MEKGMVGSVGEFLDLREKMEGNEMIGEDGGEGVEGSVGGGTRGDTREPAVVIICDGGLFWCEPFSKWRLHPIHPSPPIPCRPSPPIPCRPSPPIRRPSLLARPRPGPRVKRPGGSDAEIPPLRPTPTHRPIPGDPSLRRCYTYMYIVGS</sequence>
<feature type="compositionally biased region" description="Pro residues" evidence="1">
    <location>
        <begin position="73"/>
        <end position="95"/>
    </location>
</feature>
<evidence type="ECO:0000313" key="4">
    <source>
        <dbReference type="Proteomes" id="UP000822688"/>
    </source>
</evidence>
<protein>
    <submittedName>
        <fullName evidence="3">Uncharacterized protein</fullName>
    </submittedName>
</protein>
<evidence type="ECO:0000313" key="2">
    <source>
        <dbReference type="EMBL" id="KAG0557790.1"/>
    </source>
</evidence>
<dbReference type="AlphaFoldDB" id="A0A8T0GME2"/>
<comment type="caution">
    <text evidence="3">The sequence shown here is derived from an EMBL/GenBank/DDBJ whole genome shotgun (WGS) entry which is preliminary data.</text>
</comment>
<dbReference type="Proteomes" id="UP000822688">
    <property type="component" value="Chromosome 11"/>
</dbReference>
<reference evidence="3 4" key="1">
    <citation type="submission" date="2020-06" db="EMBL/GenBank/DDBJ databases">
        <title>WGS assembly of Ceratodon purpureus strain R40.</title>
        <authorList>
            <person name="Carey S.B."/>
            <person name="Jenkins J."/>
            <person name="Shu S."/>
            <person name="Lovell J.T."/>
            <person name="Sreedasyam A."/>
            <person name="Maumus F."/>
            <person name="Tiley G.P."/>
            <person name="Fernandez-Pozo N."/>
            <person name="Barry K."/>
            <person name="Chen C."/>
            <person name="Wang M."/>
            <person name="Lipzen A."/>
            <person name="Daum C."/>
            <person name="Saski C.A."/>
            <person name="Payton A.C."/>
            <person name="Mcbreen J.C."/>
            <person name="Conrad R.E."/>
            <person name="Kollar L.M."/>
            <person name="Olsson S."/>
            <person name="Huttunen S."/>
            <person name="Landis J.B."/>
            <person name="Wickett N.J."/>
            <person name="Johnson M.G."/>
            <person name="Rensing S.A."/>
            <person name="Grimwood J."/>
            <person name="Schmutz J."/>
            <person name="Mcdaniel S.F."/>
        </authorList>
    </citation>
    <scope>NUCLEOTIDE SEQUENCE</scope>
    <source>
        <strain evidence="3 4">R40</strain>
    </source>
</reference>
<keyword evidence="4" id="KW-1185">Reference proteome</keyword>
<evidence type="ECO:0000313" key="3">
    <source>
        <dbReference type="EMBL" id="KAG0559695.1"/>
    </source>
</evidence>
<feature type="region of interest" description="Disordered" evidence="1">
    <location>
        <begin position="23"/>
        <end position="45"/>
    </location>
</feature>
<gene>
    <name evidence="3" type="ORF">KC19_10G123900</name>
    <name evidence="2" type="ORF">KC19_11G157800</name>
</gene>
<evidence type="ECO:0000256" key="1">
    <source>
        <dbReference type="SAM" id="MobiDB-lite"/>
    </source>
</evidence>
<organism evidence="3 4">
    <name type="scientific">Ceratodon purpureus</name>
    <name type="common">Fire moss</name>
    <name type="synonym">Dicranum purpureum</name>
    <dbReference type="NCBI Taxonomy" id="3225"/>
    <lineage>
        <taxon>Eukaryota</taxon>
        <taxon>Viridiplantae</taxon>
        <taxon>Streptophyta</taxon>
        <taxon>Embryophyta</taxon>
        <taxon>Bryophyta</taxon>
        <taxon>Bryophytina</taxon>
        <taxon>Bryopsida</taxon>
        <taxon>Dicranidae</taxon>
        <taxon>Pseudoditrichales</taxon>
        <taxon>Ditrichaceae</taxon>
        <taxon>Ceratodon</taxon>
    </lineage>
</organism>
<name>A0A8T0GME2_CERPU</name>
<accession>A0A8T0GME2</accession>
<dbReference type="EMBL" id="CM026432">
    <property type="protein sequence ID" value="KAG0557790.1"/>
    <property type="molecule type" value="Genomic_DNA"/>
</dbReference>
<proteinExistence type="predicted"/>
<feature type="compositionally biased region" description="Gly residues" evidence="1">
    <location>
        <begin position="32"/>
        <end position="42"/>
    </location>
</feature>
<feature type="region of interest" description="Disordered" evidence="1">
    <location>
        <begin position="72"/>
        <end position="135"/>
    </location>
</feature>
<dbReference type="Proteomes" id="UP000822688">
    <property type="component" value="Chromosome 10"/>
</dbReference>
<dbReference type="EMBL" id="CM026431">
    <property type="protein sequence ID" value="KAG0559695.1"/>
    <property type="molecule type" value="Genomic_DNA"/>
</dbReference>